<dbReference type="InterPro" id="IPR052930">
    <property type="entry name" value="TA_antitoxin_MntA"/>
</dbReference>
<evidence type="ECO:0000313" key="2">
    <source>
        <dbReference type="EMBL" id="OGL87169.1"/>
    </source>
</evidence>
<dbReference type="Gene3D" id="3.30.460.10">
    <property type="entry name" value="Beta Polymerase, domain 2"/>
    <property type="match status" value="1"/>
</dbReference>
<proteinExistence type="predicted"/>
<dbReference type="NCBIfam" id="NF047752">
    <property type="entry name" value="MntA_antitoxin"/>
    <property type="match status" value="1"/>
</dbReference>
<dbReference type="Pfam" id="PF18765">
    <property type="entry name" value="Polbeta"/>
    <property type="match status" value="1"/>
</dbReference>
<dbReference type="Proteomes" id="UP000178723">
    <property type="component" value="Unassembled WGS sequence"/>
</dbReference>
<reference evidence="2 3" key="1">
    <citation type="journal article" date="2016" name="Nat. Commun.">
        <title>Thousands of microbial genomes shed light on interconnected biogeochemical processes in an aquifer system.</title>
        <authorList>
            <person name="Anantharaman K."/>
            <person name="Brown C.T."/>
            <person name="Hug L.A."/>
            <person name="Sharon I."/>
            <person name="Castelle C.J."/>
            <person name="Probst A.J."/>
            <person name="Thomas B.C."/>
            <person name="Singh A."/>
            <person name="Wilkins M.J."/>
            <person name="Karaoz U."/>
            <person name="Brodie E.L."/>
            <person name="Williams K.H."/>
            <person name="Hubbard S.S."/>
            <person name="Banfield J.F."/>
        </authorList>
    </citation>
    <scope>NUCLEOTIDE SEQUENCE [LARGE SCALE GENOMIC DNA]</scope>
</reference>
<comment type="caution">
    <text evidence="2">The sequence shown here is derived from an EMBL/GenBank/DDBJ whole genome shotgun (WGS) entry which is preliminary data.</text>
</comment>
<dbReference type="InterPro" id="IPR041633">
    <property type="entry name" value="Polbeta"/>
</dbReference>
<dbReference type="CDD" id="cd05403">
    <property type="entry name" value="NT_KNTase_like"/>
    <property type="match status" value="1"/>
</dbReference>
<dbReference type="EMBL" id="MGEP01000037">
    <property type="protein sequence ID" value="OGL87169.1"/>
    <property type="molecule type" value="Genomic_DNA"/>
</dbReference>
<sequence>MFDLPVDFVYLFGSKATGQTHADSDIDVAVAFSRRPTDDEYALALSALCRIFGVSYKQIDMSDYDCLPLPVRFRVIRDGKIIYLRNVSRHRDAVLKTAAFYHDERPLIERLNRAFFSRAII</sequence>
<dbReference type="PANTHER" id="PTHR43852">
    <property type="entry name" value="NUCLEOTIDYLTRANSFERASE"/>
    <property type="match status" value="1"/>
</dbReference>
<evidence type="ECO:0000313" key="3">
    <source>
        <dbReference type="Proteomes" id="UP000178723"/>
    </source>
</evidence>
<protein>
    <recommendedName>
        <fullName evidence="1">Polymerase beta nucleotidyltransferase domain-containing protein</fullName>
    </recommendedName>
</protein>
<dbReference type="InterPro" id="IPR043519">
    <property type="entry name" value="NT_sf"/>
</dbReference>
<accession>A0A1F7V9H0</accession>
<dbReference type="STRING" id="1802407.A3I40_02825"/>
<organism evidence="2 3">
    <name type="scientific">Candidatus Uhrbacteria bacterium RIFCSPLOWO2_02_FULL_48_12</name>
    <dbReference type="NCBI Taxonomy" id="1802407"/>
    <lineage>
        <taxon>Bacteria</taxon>
        <taxon>Candidatus Uhriibacteriota</taxon>
    </lineage>
</organism>
<evidence type="ECO:0000259" key="1">
    <source>
        <dbReference type="Pfam" id="PF18765"/>
    </source>
</evidence>
<dbReference type="SUPFAM" id="SSF81301">
    <property type="entry name" value="Nucleotidyltransferase"/>
    <property type="match status" value="1"/>
</dbReference>
<dbReference type="AlphaFoldDB" id="A0A1F7V9H0"/>
<feature type="domain" description="Polymerase beta nucleotidyltransferase" evidence="1">
    <location>
        <begin position="6"/>
        <end position="86"/>
    </location>
</feature>
<gene>
    <name evidence="2" type="ORF">A3I40_02825</name>
</gene>
<dbReference type="PANTHER" id="PTHR43852:SF3">
    <property type="entry name" value="NUCLEOTIDYLTRANSFERASE"/>
    <property type="match status" value="1"/>
</dbReference>
<name>A0A1F7V9H0_9BACT</name>